<evidence type="ECO:0000256" key="1">
    <source>
        <dbReference type="SAM" id="Coils"/>
    </source>
</evidence>
<accession>A0A392RMB7</accession>
<comment type="caution">
    <text evidence="2">The sequence shown here is derived from an EMBL/GenBank/DDBJ whole genome shotgun (WGS) entry which is preliminary data.</text>
</comment>
<reference evidence="2 3" key="1">
    <citation type="journal article" date="2018" name="Front. Plant Sci.">
        <title>Red Clover (Trifolium pratense) and Zigzag Clover (T. medium) - A Picture of Genomic Similarities and Differences.</title>
        <authorList>
            <person name="Dluhosova J."/>
            <person name="Istvanek J."/>
            <person name="Nedelnik J."/>
            <person name="Repkova J."/>
        </authorList>
    </citation>
    <scope>NUCLEOTIDE SEQUENCE [LARGE SCALE GENOMIC DNA]</scope>
    <source>
        <strain evidence="3">cv. 10/8</strain>
        <tissue evidence="2">Leaf</tissue>
    </source>
</reference>
<keyword evidence="3" id="KW-1185">Reference proteome</keyword>
<dbReference type="Proteomes" id="UP000265520">
    <property type="component" value="Unassembled WGS sequence"/>
</dbReference>
<proteinExistence type="predicted"/>
<keyword evidence="1" id="KW-0175">Coiled coil</keyword>
<dbReference type="EMBL" id="LXQA010248089">
    <property type="protein sequence ID" value="MCI37763.1"/>
    <property type="molecule type" value="Genomic_DNA"/>
</dbReference>
<sequence length="98" mass="11571">EDVKDCHKEMTDAMHSQIELVKETMHVQEENLALCFNEEERVNDRVKALHRELKLLLKRKRALQGEIHANVSKLVARRHSLVRLQDKQKELGEDLHQI</sequence>
<feature type="non-terminal residue" evidence="2">
    <location>
        <position position="1"/>
    </location>
</feature>
<protein>
    <submittedName>
        <fullName evidence="2">Uncharacterized protein</fullName>
    </submittedName>
</protein>
<dbReference type="AlphaFoldDB" id="A0A392RMB7"/>
<name>A0A392RMB7_9FABA</name>
<organism evidence="2 3">
    <name type="scientific">Trifolium medium</name>
    <dbReference type="NCBI Taxonomy" id="97028"/>
    <lineage>
        <taxon>Eukaryota</taxon>
        <taxon>Viridiplantae</taxon>
        <taxon>Streptophyta</taxon>
        <taxon>Embryophyta</taxon>
        <taxon>Tracheophyta</taxon>
        <taxon>Spermatophyta</taxon>
        <taxon>Magnoliopsida</taxon>
        <taxon>eudicotyledons</taxon>
        <taxon>Gunneridae</taxon>
        <taxon>Pentapetalae</taxon>
        <taxon>rosids</taxon>
        <taxon>fabids</taxon>
        <taxon>Fabales</taxon>
        <taxon>Fabaceae</taxon>
        <taxon>Papilionoideae</taxon>
        <taxon>50 kb inversion clade</taxon>
        <taxon>NPAAA clade</taxon>
        <taxon>Hologalegina</taxon>
        <taxon>IRL clade</taxon>
        <taxon>Trifolieae</taxon>
        <taxon>Trifolium</taxon>
    </lineage>
</organism>
<evidence type="ECO:0000313" key="3">
    <source>
        <dbReference type="Proteomes" id="UP000265520"/>
    </source>
</evidence>
<feature type="non-terminal residue" evidence="2">
    <location>
        <position position="98"/>
    </location>
</feature>
<evidence type="ECO:0000313" key="2">
    <source>
        <dbReference type="EMBL" id="MCI37763.1"/>
    </source>
</evidence>
<feature type="coiled-coil region" evidence="1">
    <location>
        <begin position="39"/>
        <end position="66"/>
    </location>
</feature>